<evidence type="ECO:0000259" key="2">
    <source>
        <dbReference type="Pfam" id="PF12728"/>
    </source>
</evidence>
<feature type="compositionally biased region" description="Polar residues" evidence="1">
    <location>
        <begin position="117"/>
        <end position="135"/>
    </location>
</feature>
<evidence type="ECO:0000256" key="1">
    <source>
        <dbReference type="SAM" id="MobiDB-lite"/>
    </source>
</evidence>
<feature type="compositionally biased region" description="Low complexity" evidence="1">
    <location>
        <begin position="163"/>
        <end position="183"/>
    </location>
</feature>
<organism evidence="3 4">
    <name type="scientific">candidate division WWE3 bacterium RIFCSPLOWO2_01_FULL_41_18</name>
    <dbReference type="NCBI Taxonomy" id="1802625"/>
    <lineage>
        <taxon>Bacteria</taxon>
        <taxon>Katanobacteria</taxon>
    </lineage>
</organism>
<dbReference type="InterPro" id="IPR009061">
    <property type="entry name" value="DNA-bd_dom_put_sf"/>
</dbReference>
<dbReference type="Pfam" id="PF12728">
    <property type="entry name" value="HTH_17"/>
    <property type="match status" value="1"/>
</dbReference>
<gene>
    <name evidence="3" type="ORF">A3A78_01315</name>
</gene>
<proteinExistence type="predicted"/>
<protein>
    <recommendedName>
        <fullName evidence="2">Helix-turn-helix domain-containing protein</fullName>
    </recommendedName>
</protein>
<feature type="region of interest" description="Disordered" evidence="1">
    <location>
        <begin position="204"/>
        <end position="239"/>
    </location>
</feature>
<evidence type="ECO:0000313" key="4">
    <source>
        <dbReference type="Proteomes" id="UP000176504"/>
    </source>
</evidence>
<feature type="domain" description="Helix-turn-helix" evidence="2">
    <location>
        <begin position="7"/>
        <end position="55"/>
    </location>
</feature>
<name>A0A1F4VEI7_UNCKA</name>
<feature type="region of interest" description="Disordered" evidence="1">
    <location>
        <begin position="156"/>
        <end position="187"/>
    </location>
</feature>
<dbReference type="SUPFAM" id="SSF46955">
    <property type="entry name" value="Putative DNA-binding domain"/>
    <property type="match status" value="1"/>
</dbReference>
<dbReference type="InterPro" id="IPR041657">
    <property type="entry name" value="HTH_17"/>
</dbReference>
<dbReference type="Proteomes" id="UP000176504">
    <property type="component" value="Unassembled WGS sequence"/>
</dbReference>
<dbReference type="EMBL" id="MEVI01000002">
    <property type="protein sequence ID" value="OGC55574.1"/>
    <property type="molecule type" value="Genomic_DNA"/>
</dbReference>
<accession>A0A1F4VEI7</accession>
<feature type="region of interest" description="Disordered" evidence="1">
    <location>
        <begin position="105"/>
        <end position="140"/>
    </location>
</feature>
<comment type="caution">
    <text evidence="3">The sequence shown here is derived from an EMBL/GenBank/DDBJ whole genome shotgun (WGS) entry which is preliminary data.</text>
</comment>
<sequence length="374" mass="41620">MELEDRLYSSTEVSEILGVSLRSVYRYLEDGKIKADVKTATGRHRFSKQNILDFLYPSQRVPSRQSLSDVQFSPGRRALKKDEDAIKQPVSEVDWLARFRAAQEKHTTETTLDKPSSDVSTPVAHSNIMSSQSAEPSKPVETVDWLAKFKEAREKLAEKPAEVTETPSETSSEAPSSPQTAASGASLADQYDFSSKFGKLRETAPKFQATQRMADKPTVQSISEEPKETPVVKEPPAAKEELPEEGLGFYYYTSGLPGLKEIANALHKSAVNSNVPYAFTMYAGMSLYKTIRPFSILHAYIKPEHKAFFEKVLQLAPANKNLAQLCLIVTNDSFIFDTLKEMHGLKVVSTIRLKKDLAEAGEDQYASELELVEG</sequence>
<reference evidence="3 4" key="1">
    <citation type="journal article" date="2016" name="Nat. Commun.">
        <title>Thousands of microbial genomes shed light on interconnected biogeochemical processes in an aquifer system.</title>
        <authorList>
            <person name="Anantharaman K."/>
            <person name="Brown C.T."/>
            <person name="Hug L.A."/>
            <person name="Sharon I."/>
            <person name="Castelle C.J."/>
            <person name="Probst A.J."/>
            <person name="Thomas B.C."/>
            <person name="Singh A."/>
            <person name="Wilkins M.J."/>
            <person name="Karaoz U."/>
            <person name="Brodie E.L."/>
            <person name="Williams K.H."/>
            <person name="Hubbard S.S."/>
            <person name="Banfield J.F."/>
        </authorList>
    </citation>
    <scope>NUCLEOTIDE SEQUENCE [LARGE SCALE GENOMIC DNA]</scope>
</reference>
<dbReference type="AlphaFoldDB" id="A0A1F4VEI7"/>
<feature type="compositionally biased region" description="Basic and acidic residues" evidence="1">
    <location>
        <begin position="224"/>
        <end position="239"/>
    </location>
</feature>
<feature type="compositionally biased region" description="Basic and acidic residues" evidence="1">
    <location>
        <begin position="105"/>
        <end position="116"/>
    </location>
</feature>
<evidence type="ECO:0000313" key="3">
    <source>
        <dbReference type="EMBL" id="OGC55574.1"/>
    </source>
</evidence>